<keyword evidence="2" id="KW-1185">Reference proteome</keyword>
<protein>
    <submittedName>
        <fullName evidence="1">Uncharacterized protein</fullName>
    </submittedName>
</protein>
<dbReference type="Proteomes" id="UP000184278">
    <property type="component" value="Unassembled WGS sequence"/>
</dbReference>
<gene>
    <name evidence="1" type="ORF">SAMN02745229_02551</name>
</gene>
<dbReference type="EMBL" id="FQXK01000021">
    <property type="protein sequence ID" value="SHI26288.1"/>
    <property type="molecule type" value="Genomic_DNA"/>
</dbReference>
<evidence type="ECO:0000313" key="1">
    <source>
        <dbReference type="EMBL" id="SHI26288.1"/>
    </source>
</evidence>
<sequence>MKNRIFMLVPQVFHIADKLGVYSDDQTHMIDKYYETSMKMVDDMEGKSKLSLETAATHIKLETYDAIGRMTGFNIVYKLTGNNRLLLDDEGAESAQEEALGAGRKGKIRTGMTGAMTAATAGAVAGATAAAVVSDAAESVREVAEEYMRTPDEIVREYKSEAAMPEIGIGIPFESEGVVRAEELSTSNVIVGDAMEAVTASAEAYESVSASVEAAAGGEAVAAGVAAEAAGEVAGV</sequence>
<organism evidence="1 2">
    <name type="scientific">Butyrivibrio fibrisolvens DSM 3071</name>
    <dbReference type="NCBI Taxonomy" id="1121131"/>
    <lineage>
        <taxon>Bacteria</taxon>
        <taxon>Bacillati</taxon>
        <taxon>Bacillota</taxon>
        <taxon>Clostridia</taxon>
        <taxon>Lachnospirales</taxon>
        <taxon>Lachnospiraceae</taxon>
        <taxon>Butyrivibrio</taxon>
    </lineage>
</organism>
<dbReference type="AlphaFoldDB" id="A0A1M5ZQ55"/>
<dbReference type="GeneID" id="89507853"/>
<dbReference type="STRING" id="1121131.SAMN02745229_02551"/>
<reference evidence="2" key="1">
    <citation type="submission" date="2016-11" db="EMBL/GenBank/DDBJ databases">
        <authorList>
            <person name="Varghese N."/>
            <person name="Submissions S."/>
        </authorList>
    </citation>
    <scope>NUCLEOTIDE SEQUENCE [LARGE SCALE GENOMIC DNA]</scope>
    <source>
        <strain evidence="2">DSM 3071</strain>
    </source>
</reference>
<accession>A0A1M5ZQ55</accession>
<evidence type="ECO:0000313" key="2">
    <source>
        <dbReference type="Proteomes" id="UP000184278"/>
    </source>
</evidence>
<name>A0A1M5ZQ55_BUTFI</name>
<dbReference type="RefSeq" id="WP_073388339.1">
    <property type="nucleotide sequence ID" value="NZ_FQXK01000021.1"/>
</dbReference>
<proteinExistence type="predicted"/>